<dbReference type="InterPro" id="IPR039422">
    <property type="entry name" value="MarR/SlyA-like"/>
</dbReference>
<gene>
    <name evidence="3" type="ORF">Airi01_045570</name>
</gene>
<evidence type="ECO:0000256" key="1">
    <source>
        <dbReference type="SAM" id="MobiDB-lite"/>
    </source>
</evidence>
<feature type="compositionally biased region" description="Gly residues" evidence="1">
    <location>
        <begin position="12"/>
        <end position="27"/>
    </location>
</feature>
<comment type="caution">
    <text evidence="3">The sequence shown here is derived from an EMBL/GenBank/DDBJ whole genome shotgun (WGS) entry which is preliminary data.</text>
</comment>
<name>A0A9W6RJZ2_9ACTN</name>
<proteinExistence type="predicted"/>
<dbReference type="GO" id="GO:0006950">
    <property type="term" value="P:response to stress"/>
    <property type="evidence" value="ECO:0007669"/>
    <property type="project" value="TreeGrafter"/>
</dbReference>
<dbReference type="PROSITE" id="PS50995">
    <property type="entry name" value="HTH_MARR_2"/>
    <property type="match status" value="1"/>
</dbReference>
<dbReference type="Gene3D" id="1.10.10.10">
    <property type="entry name" value="Winged helix-like DNA-binding domain superfamily/Winged helix DNA-binding domain"/>
    <property type="match status" value="1"/>
</dbReference>
<dbReference type="SUPFAM" id="SSF46785">
    <property type="entry name" value="Winged helix' DNA-binding domain"/>
    <property type="match status" value="1"/>
</dbReference>
<evidence type="ECO:0000313" key="3">
    <source>
        <dbReference type="EMBL" id="GLY76290.1"/>
    </source>
</evidence>
<dbReference type="RefSeq" id="WP_285624505.1">
    <property type="nucleotide sequence ID" value="NZ_BSTJ01000005.1"/>
</dbReference>
<evidence type="ECO:0000259" key="2">
    <source>
        <dbReference type="PROSITE" id="PS50995"/>
    </source>
</evidence>
<dbReference type="PANTHER" id="PTHR33164">
    <property type="entry name" value="TRANSCRIPTIONAL REGULATOR, MARR FAMILY"/>
    <property type="match status" value="1"/>
</dbReference>
<feature type="compositionally biased region" description="Acidic residues" evidence="1">
    <location>
        <begin position="1"/>
        <end position="10"/>
    </location>
</feature>
<dbReference type="Pfam" id="PF12802">
    <property type="entry name" value="MarR_2"/>
    <property type="match status" value="1"/>
</dbReference>
<protein>
    <submittedName>
        <fullName evidence="3">MarR family transcriptional regulator</fullName>
    </submittedName>
</protein>
<dbReference type="PANTHER" id="PTHR33164:SF57">
    <property type="entry name" value="MARR-FAMILY TRANSCRIPTIONAL REGULATOR"/>
    <property type="match status" value="1"/>
</dbReference>
<dbReference type="SMART" id="SM00347">
    <property type="entry name" value="HTH_MARR"/>
    <property type="match status" value="1"/>
</dbReference>
<dbReference type="EMBL" id="BSTJ01000005">
    <property type="protein sequence ID" value="GLY76290.1"/>
    <property type="molecule type" value="Genomic_DNA"/>
</dbReference>
<dbReference type="InterPro" id="IPR000835">
    <property type="entry name" value="HTH_MarR-typ"/>
</dbReference>
<dbReference type="InterPro" id="IPR036388">
    <property type="entry name" value="WH-like_DNA-bd_sf"/>
</dbReference>
<sequence length="171" mass="18784">MRSDETDDSGLENGGFENGGFENGGFENGGFENGGPALFRLVRFWSRRWSGLAAEELTGQARHVQHILTVEAAEGAADADVGTIARRLGLDHSGASRMVRDAVAAGYLVRSAAERDRRRASLRLTAEGRALLEGSRRWQRRTFAELTAGWDDADRERFAGYLRRLADEQGA</sequence>
<reference evidence="3" key="1">
    <citation type="submission" date="2023-03" db="EMBL/GenBank/DDBJ databases">
        <title>Actinoallomurus iriomotensis NBRC 103681.</title>
        <authorList>
            <person name="Ichikawa N."/>
            <person name="Sato H."/>
            <person name="Tonouchi N."/>
        </authorList>
    </citation>
    <scope>NUCLEOTIDE SEQUENCE</scope>
    <source>
        <strain evidence="3">NBRC 103681</strain>
    </source>
</reference>
<organism evidence="3 4">
    <name type="scientific">Actinoallomurus iriomotensis</name>
    <dbReference type="NCBI Taxonomy" id="478107"/>
    <lineage>
        <taxon>Bacteria</taxon>
        <taxon>Bacillati</taxon>
        <taxon>Actinomycetota</taxon>
        <taxon>Actinomycetes</taxon>
        <taxon>Streptosporangiales</taxon>
        <taxon>Thermomonosporaceae</taxon>
        <taxon>Actinoallomurus</taxon>
    </lineage>
</organism>
<feature type="region of interest" description="Disordered" evidence="1">
    <location>
        <begin position="1"/>
        <end position="27"/>
    </location>
</feature>
<dbReference type="GO" id="GO:0003700">
    <property type="term" value="F:DNA-binding transcription factor activity"/>
    <property type="evidence" value="ECO:0007669"/>
    <property type="project" value="InterPro"/>
</dbReference>
<dbReference type="AlphaFoldDB" id="A0A9W6RJZ2"/>
<accession>A0A9W6RJZ2</accession>
<dbReference type="Proteomes" id="UP001165135">
    <property type="component" value="Unassembled WGS sequence"/>
</dbReference>
<feature type="domain" description="HTH marR-type" evidence="2">
    <location>
        <begin position="31"/>
        <end position="167"/>
    </location>
</feature>
<dbReference type="InterPro" id="IPR036390">
    <property type="entry name" value="WH_DNA-bd_sf"/>
</dbReference>
<evidence type="ECO:0000313" key="4">
    <source>
        <dbReference type="Proteomes" id="UP001165135"/>
    </source>
</evidence>